<keyword evidence="4" id="KW-0067">ATP-binding</keyword>
<keyword evidence="1" id="KW-0677">Repeat</keyword>
<evidence type="ECO:0000313" key="6">
    <source>
        <dbReference type="Proteomes" id="UP000515121"/>
    </source>
</evidence>
<feature type="domain" description="Disease resistance N-terminal" evidence="5">
    <location>
        <begin position="9"/>
        <end position="97"/>
    </location>
</feature>
<gene>
    <name evidence="7" type="primary">LOC111294711</name>
</gene>
<dbReference type="OrthoDB" id="2018467at2759"/>
<dbReference type="Proteomes" id="UP000515121">
    <property type="component" value="Unplaced"/>
</dbReference>
<keyword evidence="6" id="KW-1185">Reference proteome</keyword>
<reference evidence="7" key="1">
    <citation type="submission" date="2025-08" db="UniProtKB">
        <authorList>
            <consortium name="RefSeq"/>
        </authorList>
    </citation>
    <scope>IDENTIFICATION</scope>
    <source>
        <tissue evidence="7">Fruit stalk</tissue>
    </source>
</reference>
<dbReference type="GeneID" id="111294711"/>
<keyword evidence="3" id="KW-0611">Plant defense</keyword>
<dbReference type="Gene3D" id="1.20.5.4130">
    <property type="match status" value="1"/>
</dbReference>
<organism evidence="6 7">
    <name type="scientific">Durio zibethinus</name>
    <name type="common">Durian</name>
    <dbReference type="NCBI Taxonomy" id="66656"/>
    <lineage>
        <taxon>Eukaryota</taxon>
        <taxon>Viridiplantae</taxon>
        <taxon>Streptophyta</taxon>
        <taxon>Embryophyta</taxon>
        <taxon>Tracheophyta</taxon>
        <taxon>Spermatophyta</taxon>
        <taxon>Magnoliopsida</taxon>
        <taxon>eudicotyledons</taxon>
        <taxon>Gunneridae</taxon>
        <taxon>Pentapetalae</taxon>
        <taxon>rosids</taxon>
        <taxon>malvids</taxon>
        <taxon>Malvales</taxon>
        <taxon>Malvaceae</taxon>
        <taxon>Helicteroideae</taxon>
        <taxon>Durio</taxon>
    </lineage>
</organism>
<dbReference type="PANTHER" id="PTHR36766:SF61">
    <property type="entry name" value="NB-ARC DOMAIN DISEASE RESISTANCE PROTEIN"/>
    <property type="match status" value="1"/>
</dbReference>
<accession>A0A6P5YUN9</accession>
<evidence type="ECO:0000256" key="4">
    <source>
        <dbReference type="ARBA" id="ARBA00022840"/>
    </source>
</evidence>
<name>A0A6P5YUN9_DURZI</name>
<evidence type="ECO:0000256" key="3">
    <source>
        <dbReference type="ARBA" id="ARBA00022821"/>
    </source>
</evidence>
<sequence length="176" mass="20437">MAQSFAFNIVETVLKRLATEAYHEIFQAWGVQSDFERLNDLLTTVKDMLFDAEEKQADNNQLRNWLQKLKDACYDAEDVLDEFDIEASQRHVKKQRSIGSKVSNFFSSSNPIAFRFRMAHKIKKVNERFGEIAAFKKIFISLKDMMALAMSCAWTERPTPLSKQQISLVEMKTNKK</sequence>
<evidence type="ECO:0000259" key="5">
    <source>
        <dbReference type="Pfam" id="PF18052"/>
    </source>
</evidence>
<protein>
    <submittedName>
        <fullName evidence="7">Disease resistance protein RGA2-like</fullName>
    </submittedName>
</protein>
<evidence type="ECO:0000313" key="7">
    <source>
        <dbReference type="RefSeq" id="XP_022743841.1"/>
    </source>
</evidence>
<dbReference type="PANTHER" id="PTHR36766">
    <property type="entry name" value="PLANT BROAD-SPECTRUM MILDEW RESISTANCE PROTEIN RPW8"/>
    <property type="match status" value="1"/>
</dbReference>
<dbReference type="AlphaFoldDB" id="A0A6P5YUN9"/>
<dbReference type="InterPro" id="IPR041118">
    <property type="entry name" value="Rx_N"/>
</dbReference>
<evidence type="ECO:0000256" key="1">
    <source>
        <dbReference type="ARBA" id="ARBA00022737"/>
    </source>
</evidence>
<dbReference type="RefSeq" id="XP_022743841.1">
    <property type="nucleotide sequence ID" value="XM_022888106.1"/>
</dbReference>
<dbReference type="Pfam" id="PF18052">
    <property type="entry name" value="Rx_N"/>
    <property type="match status" value="1"/>
</dbReference>
<proteinExistence type="predicted"/>
<evidence type="ECO:0000256" key="2">
    <source>
        <dbReference type="ARBA" id="ARBA00022741"/>
    </source>
</evidence>
<keyword evidence="2" id="KW-0547">Nucleotide-binding</keyword>
<dbReference type="KEGG" id="dzi:111294711"/>
<dbReference type="GO" id="GO:0005524">
    <property type="term" value="F:ATP binding"/>
    <property type="evidence" value="ECO:0007669"/>
    <property type="project" value="UniProtKB-KW"/>
</dbReference>
<dbReference type="GO" id="GO:0006952">
    <property type="term" value="P:defense response"/>
    <property type="evidence" value="ECO:0007669"/>
    <property type="project" value="UniProtKB-KW"/>
</dbReference>